<comment type="caution">
    <text evidence="2">The sequence shown here is derived from an EMBL/GenBank/DDBJ whole genome shotgun (WGS) entry which is preliminary data.</text>
</comment>
<reference evidence="2" key="1">
    <citation type="submission" date="2013-05" db="EMBL/GenBank/DDBJ databases">
        <title>Genome assembly of Cystobacter fuscus DSM 2262.</title>
        <authorList>
            <person name="Sharma G."/>
            <person name="Khatri I."/>
            <person name="Kaur C."/>
            <person name="Mayilraj S."/>
            <person name="Subramanian S."/>
        </authorList>
    </citation>
    <scope>NUCLEOTIDE SEQUENCE [LARGE SCALE GENOMIC DNA]</scope>
    <source>
        <strain evidence="2">DSM 2262</strain>
    </source>
</reference>
<proteinExistence type="predicted"/>
<evidence type="ECO:0000313" key="3">
    <source>
        <dbReference type="Proteomes" id="UP000011682"/>
    </source>
</evidence>
<evidence type="ECO:0000313" key="2">
    <source>
        <dbReference type="EMBL" id="EPX64121.1"/>
    </source>
</evidence>
<dbReference type="EMBL" id="ANAH02000004">
    <property type="protein sequence ID" value="EPX64121.1"/>
    <property type="molecule type" value="Genomic_DNA"/>
</dbReference>
<protein>
    <submittedName>
        <fullName evidence="2">Uncharacterized protein</fullName>
    </submittedName>
</protein>
<evidence type="ECO:0000256" key="1">
    <source>
        <dbReference type="SAM" id="MobiDB-lite"/>
    </source>
</evidence>
<name>S9PMA4_CYSF2</name>
<dbReference type="RefSeq" id="WP_002621438.1">
    <property type="nucleotide sequence ID" value="NZ_ANAH02000004.1"/>
</dbReference>
<keyword evidence="3" id="KW-1185">Reference proteome</keyword>
<dbReference type="Proteomes" id="UP000011682">
    <property type="component" value="Unassembled WGS sequence"/>
</dbReference>
<dbReference type="AlphaFoldDB" id="S9PMA4"/>
<gene>
    <name evidence="2" type="ORF">D187_005255</name>
</gene>
<accession>S9PMA4</accession>
<feature type="compositionally biased region" description="Basic and acidic residues" evidence="1">
    <location>
        <begin position="1"/>
        <end position="17"/>
    </location>
</feature>
<sequence>MAELREVHLGKPAKREGPSVAEQLQAAHETVRARQSAKKSSR</sequence>
<organism evidence="2 3">
    <name type="scientific">Cystobacter fuscus (strain ATCC 25194 / DSM 2262 / NBRC 100088 / M29)</name>
    <dbReference type="NCBI Taxonomy" id="1242864"/>
    <lineage>
        <taxon>Bacteria</taxon>
        <taxon>Pseudomonadati</taxon>
        <taxon>Myxococcota</taxon>
        <taxon>Myxococcia</taxon>
        <taxon>Myxococcales</taxon>
        <taxon>Cystobacterineae</taxon>
        <taxon>Archangiaceae</taxon>
        <taxon>Cystobacter</taxon>
    </lineage>
</organism>
<feature type="region of interest" description="Disordered" evidence="1">
    <location>
        <begin position="1"/>
        <end position="42"/>
    </location>
</feature>